<dbReference type="InterPro" id="IPR015590">
    <property type="entry name" value="Aldehyde_DH_dom"/>
</dbReference>
<evidence type="ECO:0000313" key="4">
    <source>
        <dbReference type="Proteomes" id="UP001623558"/>
    </source>
</evidence>
<organism evidence="3 4">
    <name type="scientific">Aquirufa salirivi</name>
    <dbReference type="NCBI Taxonomy" id="3104729"/>
    <lineage>
        <taxon>Bacteria</taxon>
        <taxon>Pseudomonadati</taxon>
        <taxon>Bacteroidota</taxon>
        <taxon>Cytophagia</taxon>
        <taxon>Cytophagales</taxon>
        <taxon>Flectobacillaceae</taxon>
        <taxon>Aquirufa</taxon>
    </lineage>
</organism>
<dbReference type="InterPro" id="IPR016162">
    <property type="entry name" value="Ald_DH_N"/>
</dbReference>
<reference evidence="3 4" key="1">
    <citation type="submission" date="2024-07" db="EMBL/GenBank/DDBJ databases">
        <authorList>
            <person name="Pitt A."/>
            <person name="Hahn M.W."/>
        </authorList>
    </citation>
    <scope>NUCLEOTIDE SEQUENCE [LARGE SCALE GENOMIC DNA]</scope>
    <source>
        <strain evidence="3 4">1-SAACH-A3</strain>
    </source>
</reference>
<dbReference type="InterPro" id="IPR016163">
    <property type="entry name" value="Ald_DH_C"/>
</dbReference>
<dbReference type="Gene3D" id="3.40.309.10">
    <property type="entry name" value="Aldehyde Dehydrogenase, Chain A, domain 2"/>
    <property type="match status" value="1"/>
</dbReference>
<dbReference type="SUPFAM" id="SSF53720">
    <property type="entry name" value="ALDH-like"/>
    <property type="match status" value="1"/>
</dbReference>
<proteinExistence type="predicted"/>
<evidence type="ECO:0000256" key="1">
    <source>
        <dbReference type="ARBA" id="ARBA00023002"/>
    </source>
</evidence>
<evidence type="ECO:0000259" key="2">
    <source>
        <dbReference type="Pfam" id="PF00171"/>
    </source>
</evidence>
<dbReference type="RefSeq" id="WP_406750028.1">
    <property type="nucleotide sequence ID" value="NZ_JBEWZH010000002.1"/>
</dbReference>
<sequence length="467" mass="51033">MQVINPATEQVIQELTEDNSTTLQQKFNLLQQGQIAWAAKTLPERIAVILKFSTLLEENLEELAAILSSEVGKPLQQSRNEINGARGRIQWLCEHATAYLKEEIMSDGSGMQEEIMSDGSGMQEKIVYEPLGVICNISAWNYPYLVGTNVFVPALLAGNAVMYKPSEYASLTGLSIAKYFHQAGVPEDVFQIAIGAGSVGSNLLDMPFNGYYFTGSYQTGQKIYTHVAPKMVPVQCELGGKDPLYVTDEVQDIAGIAAGTADGAFYNNGQSCCSVERIYVHEKVYDAYVAEFVKEVKSWKMGAPTEDGVYLGPLSRKAQISVLENQVKQAVDLGATILTGGKAVTGTGYYFEPTVLVNVNHQMDVMKEESFGPIIGIQKVKDDAEAIALMKDTAYGLTSSVYSVNENRANQILAQMDSGTAYWNCCDRVSAALPWSGRKHSGFGATLSHQGIRAFTKTKSYHLRQPS</sequence>
<protein>
    <submittedName>
        <fullName evidence="3">Aldehyde dehydrogenase family protein</fullName>
    </submittedName>
</protein>
<dbReference type="Pfam" id="PF00171">
    <property type="entry name" value="Aldedh"/>
    <property type="match status" value="1"/>
</dbReference>
<comment type="caution">
    <text evidence="3">The sequence shown here is derived from an EMBL/GenBank/DDBJ whole genome shotgun (WGS) entry which is preliminary data.</text>
</comment>
<keyword evidence="4" id="KW-1185">Reference proteome</keyword>
<dbReference type="Gene3D" id="3.40.605.10">
    <property type="entry name" value="Aldehyde Dehydrogenase, Chain A, domain 1"/>
    <property type="match status" value="1"/>
</dbReference>
<accession>A0ABW8RSD2</accession>
<dbReference type="EMBL" id="JBEWZH010000002">
    <property type="protein sequence ID" value="MFL0161617.1"/>
    <property type="molecule type" value="Genomic_DNA"/>
</dbReference>
<keyword evidence="1" id="KW-0560">Oxidoreductase</keyword>
<evidence type="ECO:0000313" key="3">
    <source>
        <dbReference type="EMBL" id="MFL0161617.1"/>
    </source>
</evidence>
<name>A0ABW8RSD2_9BACT</name>
<dbReference type="Proteomes" id="UP001623558">
    <property type="component" value="Unassembled WGS sequence"/>
</dbReference>
<feature type="domain" description="Aldehyde dehydrogenase" evidence="2">
    <location>
        <begin position="1"/>
        <end position="460"/>
    </location>
</feature>
<gene>
    <name evidence="3" type="ORF">U0R11_04360</name>
</gene>
<dbReference type="PANTHER" id="PTHR11699">
    <property type="entry name" value="ALDEHYDE DEHYDROGENASE-RELATED"/>
    <property type="match status" value="1"/>
</dbReference>
<dbReference type="InterPro" id="IPR016161">
    <property type="entry name" value="Ald_DH/histidinol_DH"/>
</dbReference>